<name>A0A5N6U036_ASPAV</name>
<dbReference type="Gene3D" id="1.20.1280.50">
    <property type="match status" value="1"/>
</dbReference>
<accession>A0A5N6U036</accession>
<dbReference type="AlphaFoldDB" id="A0A5N6U036"/>
<sequence length="257" mass="29169">MSSDATGDPGIISPGPHRITYSLELVEMILLELDMKTLLTSAQRVCSIWRALITKSLPLQRALFFEPITPHQDTEKRCNPLLMEHFSSFFPTSMEASGKSTTSSTETQNPSLSLRPLTAAKDPSRRPAFLYEHASWRNMLIQQPPVKTLAFINYRKGRLGISYSRYMITNSASASDKKDNNDSPNPTRKGIRMSLLYDFILDRHVPSSELFWWGNVPSKILESRSKVLKEMWEDTLACSDVVLFSSTDWLSCERLCV</sequence>
<reference evidence="2 3" key="1">
    <citation type="submission" date="2019-04" db="EMBL/GenBank/DDBJ databases">
        <title>Friends and foes A comparative genomics study of 23 Aspergillus species from section Flavi.</title>
        <authorList>
            <consortium name="DOE Joint Genome Institute"/>
            <person name="Kjaerbolling I."/>
            <person name="Vesth T."/>
            <person name="Frisvad J.C."/>
            <person name="Nybo J.L."/>
            <person name="Theobald S."/>
            <person name="Kildgaard S."/>
            <person name="Isbrandt T."/>
            <person name="Kuo A."/>
            <person name="Sato A."/>
            <person name="Lyhne E.K."/>
            <person name="Kogle M.E."/>
            <person name="Wiebenga A."/>
            <person name="Kun R.S."/>
            <person name="Lubbers R.J."/>
            <person name="Makela M.R."/>
            <person name="Barry K."/>
            <person name="Chovatia M."/>
            <person name="Clum A."/>
            <person name="Daum C."/>
            <person name="Haridas S."/>
            <person name="He G."/>
            <person name="LaButti K."/>
            <person name="Lipzen A."/>
            <person name="Mondo S."/>
            <person name="Riley R."/>
            <person name="Salamov A."/>
            <person name="Simmons B.A."/>
            <person name="Magnuson J.K."/>
            <person name="Henrissat B."/>
            <person name="Mortensen U.H."/>
            <person name="Larsen T.O."/>
            <person name="Devries R.P."/>
            <person name="Grigoriev I.V."/>
            <person name="Machida M."/>
            <person name="Baker S.E."/>
            <person name="Andersen M.R."/>
        </authorList>
    </citation>
    <scope>NUCLEOTIDE SEQUENCE [LARGE SCALE GENOMIC DNA]</scope>
    <source>
        <strain evidence="2 3">IBT 18842</strain>
    </source>
</reference>
<gene>
    <name evidence="2" type="ORF">BDV25DRAFT_138337</name>
</gene>
<dbReference type="SUPFAM" id="SSF81383">
    <property type="entry name" value="F-box domain"/>
    <property type="match status" value="1"/>
</dbReference>
<proteinExistence type="predicted"/>
<evidence type="ECO:0000313" key="2">
    <source>
        <dbReference type="EMBL" id="KAE8151973.1"/>
    </source>
</evidence>
<dbReference type="InterPro" id="IPR036047">
    <property type="entry name" value="F-box-like_dom_sf"/>
</dbReference>
<evidence type="ECO:0008006" key="4">
    <source>
        <dbReference type="Google" id="ProtNLM"/>
    </source>
</evidence>
<evidence type="ECO:0000313" key="3">
    <source>
        <dbReference type="Proteomes" id="UP000325780"/>
    </source>
</evidence>
<organism evidence="2 3">
    <name type="scientific">Aspergillus avenaceus</name>
    <dbReference type="NCBI Taxonomy" id="36643"/>
    <lineage>
        <taxon>Eukaryota</taxon>
        <taxon>Fungi</taxon>
        <taxon>Dikarya</taxon>
        <taxon>Ascomycota</taxon>
        <taxon>Pezizomycotina</taxon>
        <taxon>Eurotiomycetes</taxon>
        <taxon>Eurotiomycetidae</taxon>
        <taxon>Eurotiales</taxon>
        <taxon>Aspergillaceae</taxon>
        <taxon>Aspergillus</taxon>
        <taxon>Aspergillus subgen. Circumdati</taxon>
    </lineage>
</organism>
<keyword evidence="3" id="KW-1185">Reference proteome</keyword>
<dbReference type="EMBL" id="ML742061">
    <property type="protein sequence ID" value="KAE8151973.1"/>
    <property type="molecule type" value="Genomic_DNA"/>
</dbReference>
<dbReference type="OrthoDB" id="3800738at2759"/>
<feature type="compositionally biased region" description="Polar residues" evidence="1">
    <location>
        <begin position="93"/>
        <end position="112"/>
    </location>
</feature>
<evidence type="ECO:0000256" key="1">
    <source>
        <dbReference type="SAM" id="MobiDB-lite"/>
    </source>
</evidence>
<dbReference type="Proteomes" id="UP000325780">
    <property type="component" value="Unassembled WGS sequence"/>
</dbReference>
<protein>
    <recommendedName>
        <fullName evidence="4">F-box domain-containing protein</fullName>
    </recommendedName>
</protein>
<feature type="region of interest" description="Disordered" evidence="1">
    <location>
        <begin position="93"/>
        <end position="118"/>
    </location>
</feature>